<dbReference type="EMBL" id="QKVK01000002">
    <property type="protein sequence ID" value="PZF78059.1"/>
    <property type="molecule type" value="Genomic_DNA"/>
</dbReference>
<dbReference type="PANTHER" id="PTHR36438:SF1">
    <property type="entry name" value="IRON-SULFUR CLUSTER REPAIR PROTEIN YTFE"/>
    <property type="match status" value="1"/>
</dbReference>
<comment type="subcellular location">
    <subcellularLocation>
        <location evidence="1">Cytoplasm</location>
    </subcellularLocation>
</comment>
<dbReference type="Gene3D" id="1.20.120.520">
    <property type="entry name" value="nmb1532 protein domain like"/>
    <property type="match status" value="1"/>
</dbReference>
<keyword evidence="2" id="KW-0963">Cytoplasm</keyword>
<protein>
    <recommendedName>
        <fullName evidence="5">Hemerythrin-like domain-containing protein</fullName>
    </recommendedName>
</protein>
<organism evidence="6 7">
    <name type="scientific">Aestuariivirga litoralis</name>
    <dbReference type="NCBI Taxonomy" id="2650924"/>
    <lineage>
        <taxon>Bacteria</taxon>
        <taxon>Pseudomonadati</taxon>
        <taxon>Pseudomonadota</taxon>
        <taxon>Alphaproteobacteria</taxon>
        <taxon>Hyphomicrobiales</taxon>
        <taxon>Aestuariivirgaceae</taxon>
        <taxon>Aestuariivirga</taxon>
    </lineage>
</organism>
<dbReference type="Pfam" id="PF01814">
    <property type="entry name" value="Hemerythrin"/>
    <property type="match status" value="1"/>
</dbReference>
<evidence type="ECO:0000256" key="2">
    <source>
        <dbReference type="ARBA" id="ARBA00022490"/>
    </source>
</evidence>
<dbReference type="RefSeq" id="WP_111196980.1">
    <property type="nucleotide sequence ID" value="NZ_QKVK01000002.1"/>
</dbReference>
<gene>
    <name evidence="6" type="ORF">DK847_06445</name>
</gene>
<keyword evidence="4" id="KW-0408">Iron</keyword>
<dbReference type="GO" id="GO:0005737">
    <property type="term" value="C:cytoplasm"/>
    <property type="evidence" value="ECO:0007669"/>
    <property type="project" value="UniProtKB-SubCell"/>
</dbReference>
<dbReference type="InterPro" id="IPR012312">
    <property type="entry name" value="Hemerythrin-like"/>
</dbReference>
<dbReference type="PANTHER" id="PTHR36438">
    <property type="entry name" value="IRON-SULFUR CLUSTER REPAIR PROTEIN YTFE"/>
    <property type="match status" value="1"/>
</dbReference>
<evidence type="ECO:0000313" key="7">
    <source>
        <dbReference type="Proteomes" id="UP000248795"/>
    </source>
</evidence>
<evidence type="ECO:0000256" key="4">
    <source>
        <dbReference type="ARBA" id="ARBA00023004"/>
    </source>
</evidence>
<feature type="domain" description="Hemerythrin-like" evidence="5">
    <location>
        <begin position="27"/>
        <end position="157"/>
    </location>
</feature>
<evidence type="ECO:0000259" key="5">
    <source>
        <dbReference type="Pfam" id="PF01814"/>
    </source>
</evidence>
<name>A0A2W2BPF9_9HYPH</name>
<proteinExistence type="predicted"/>
<keyword evidence="3" id="KW-0479">Metal-binding</keyword>
<reference evidence="7" key="1">
    <citation type="submission" date="2018-06" db="EMBL/GenBank/DDBJ databases">
        <title>Aestuariibacter litoralis strain KCTC 52945T.</title>
        <authorList>
            <person name="Li X."/>
            <person name="Salam N."/>
            <person name="Li J.-L."/>
            <person name="Chen Y.-M."/>
            <person name="Yang Z.-W."/>
            <person name="Zhang L.-Y."/>
            <person name="Han M.-X."/>
            <person name="Xiao M."/>
            <person name="Li W.-J."/>
        </authorList>
    </citation>
    <scope>NUCLEOTIDE SEQUENCE [LARGE SCALE GENOMIC DNA]</scope>
    <source>
        <strain evidence="7">KCTC 52945</strain>
    </source>
</reference>
<dbReference type="GO" id="GO:0046872">
    <property type="term" value="F:metal ion binding"/>
    <property type="evidence" value="ECO:0007669"/>
    <property type="project" value="UniProtKB-KW"/>
</dbReference>
<keyword evidence="7" id="KW-1185">Reference proteome</keyword>
<dbReference type="InterPro" id="IPR019903">
    <property type="entry name" value="RIC_family"/>
</dbReference>
<evidence type="ECO:0000256" key="1">
    <source>
        <dbReference type="ARBA" id="ARBA00004496"/>
    </source>
</evidence>
<dbReference type="Proteomes" id="UP000248795">
    <property type="component" value="Unassembled WGS sequence"/>
</dbReference>
<dbReference type="AlphaFoldDB" id="A0A2W2BPF9"/>
<sequence length="170" mass="19231">MSLMVPTSPDTLPVNELIAHIAARYQEVHRRDLPELIELARKVERVHEAAPDAPMGLADALDRIFLELDMHMQVEENVLFRAMRQNLDGAIAHPIALMRSEHADYVGELENMRELAHGFIPPEGACGSWRRLYQGAAALDATLREQIRLENEVLFPRFEVAQTRCTCAHA</sequence>
<comment type="caution">
    <text evidence="6">The sequence shown here is derived from an EMBL/GenBank/DDBJ whole genome shotgun (WGS) entry which is preliminary data.</text>
</comment>
<evidence type="ECO:0000313" key="6">
    <source>
        <dbReference type="EMBL" id="PZF78059.1"/>
    </source>
</evidence>
<accession>A0A2W2BPF9</accession>
<evidence type="ECO:0000256" key="3">
    <source>
        <dbReference type="ARBA" id="ARBA00022723"/>
    </source>
</evidence>